<keyword evidence="8" id="KW-0804">Transcription</keyword>
<dbReference type="CDD" id="cd18186">
    <property type="entry name" value="BTB_POZ_ZBTB_KLHL-like"/>
    <property type="match status" value="1"/>
</dbReference>
<evidence type="ECO:0000256" key="10">
    <source>
        <dbReference type="PROSITE-ProRule" id="PRU00042"/>
    </source>
</evidence>
<keyword evidence="4 10" id="KW-0863">Zinc-finger</keyword>
<dbReference type="Pfam" id="PF00651">
    <property type="entry name" value="BTB"/>
    <property type="match status" value="1"/>
</dbReference>
<dbReference type="InterPro" id="IPR050457">
    <property type="entry name" value="ZnFinger_BTB_dom_contain"/>
</dbReference>
<dbReference type="Gene3D" id="3.30.710.10">
    <property type="entry name" value="Potassium Channel Kv1.1, Chain A"/>
    <property type="match status" value="1"/>
</dbReference>
<accession>A0A834V985</accession>
<gene>
    <name evidence="14" type="primary">SSS_921g</name>
    <name evidence="14" type="ORF">SSS_921</name>
</gene>
<evidence type="ECO:0000313" key="16">
    <source>
        <dbReference type="Proteomes" id="UP000070412"/>
    </source>
</evidence>
<comment type="subcellular location">
    <subcellularLocation>
        <location evidence="1">Nucleus</location>
    </subcellularLocation>
</comment>
<evidence type="ECO:0000259" key="13">
    <source>
        <dbReference type="PROSITE" id="PS50157"/>
    </source>
</evidence>
<evidence type="ECO:0000256" key="4">
    <source>
        <dbReference type="ARBA" id="ARBA00022771"/>
    </source>
</evidence>
<evidence type="ECO:0000259" key="12">
    <source>
        <dbReference type="PROSITE" id="PS50097"/>
    </source>
</evidence>
<reference evidence="16" key="1">
    <citation type="journal article" date="2020" name="PLoS Negl. Trop. Dis.">
        <title>High-quality nuclear genome for Sarcoptes scabiei-A critical resource for a neglected parasite.</title>
        <authorList>
            <person name="Korhonen P.K."/>
            <person name="Gasser R.B."/>
            <person name="Ma G."/>
            <person name="Wang T."/>
            <person name="Stroehlein A.J."/>
            <person name="Young N.D."/>
            <person name="Ang C.S."/>
            <person name="Fernando D.D."/>
            <person name="Lu H.C."/>
            <person name="Taylor S."/>
            <person name="Reynolds S.L."/>
            <person name="Mofiz E."/>
            <person name="Najaraj S.H."/>
            <person name="Gowda H."/>
            <person name="Madugundu A."/>
            <person name="Renuse S."/>
            <person name="Holt D."/>
            <person name="Pandey A."/>
            <person name="Papenfuss A.T."/>
            <person name="Fischer K."/>
        </authorList>
    </citation>
    <scope>NUCLEOTIDE SEQUENCE [LARGE SCALE GENOMIC DNA]</scope>
</reference>
<evidence type="ECO:0000256" key="5">
    <source>
        <dbReference type="ARBA" id="ARBA00022833"/>
    </source>
</evidence>
<feature type="region of interest" description="Disordered" evidence="11">
    <location>
        <begin position="232"/>
        <end position="273"/>
    </location>
</feature>
<dbReference type="GO" id="GO:0008270">
    <property type="term" value="F:zinc ion binding"/>
    <property type="evidence" value="ECO:0007669"/>
    <property type="project" value="UniProtKB-KW"/>
</dbReference>
<evidence type="ECO:0000256" key="8">
    <source>
        <dbReference type="ARBA" id="ARBA00023163"/>
    </source>
</evidence>
<sequence length="494" mass="56955">MNFNNRKSMKMENFYFKHPSHFSDMFVIFENFYRSRIFSDVIITCQGKNIYAHRMVLCASSDHFRRILTSVEVQNLSPVLIINDISFEDMEIILEYIYRGQIVVAKEKIDSLRHAAHKLKVKGFENFLRRPFSSNILNSSLVPNSKLIAASSKSGTSLLLQDDQHFSKSWNGSDNKKLKLNNEPINYSTVNCQDEPNTFTQVTSQLESVLQRGLNGFKRLQNEQDNAVYDLRKDRQNHPLSMKVGSKLSDRNGGTSFLDSDENEENRKNEKTESVIEKLNQFNQAKEFLRNYEIKEDNNDDSDDSQEVNYTYEMDPDFLTHLNNNGDSNNYKISKMAANHDEEERMDEEDYFEESNRNSYHMKNSPCIRNNNNEEPIPENVFHCDHCSKFFYDEDHLQLHFKRTHGLNKINRCDICGKAYAWKSGLYKHKRHVHNIGGNGKPLSPPNENIYLSPESPADSQPSTPQSSMEVLRLANTNSPSSGISSGAYIDASA</sequence>
<dbReference type="PANTHER" id="PTHR46105:SF5">
    <property type="entry name" value="ZINC FINGER AND BTB DOMAIN-CONTAINING PROTEIN 44 ISOFORM X1"/>
    <property type="match status" value="1"/>
</dbReference>
<evidence type="ECO:0000256" key="3">
    <source>
        <dbReference type="ARBA" id="ARBA00022737"/>
    </source>
</evidence>
<dbReference type="SUPFAM" id="SSF54695">
    <property type="entry name" value="POZ domain"/>
    <property type="match status" value="1"/>
</dbReference>
<feature type="domain" description="C2H2-type" evidence="13">
    <location>
        <begin position="382"/>
        <end position="410"/>
    </location>
</feature>
<dbReference type="SMART" id="SM00225">
    <property type="entry name" value="BTB"/>
    <property type="match status" value="1"/>
</dbReference>
<dbReference type="SUPFAM" id="SSF57667">
    <property type="entry name" value="beta-beta-alpha zinc fingers"/>
    <property type="match status" value="1"/>
</dbReference>
<keyword evidence="3" id="KW-0677">Repeat</keyword>
<dbReference type="EnsemblMetazoa" id="SSS_921s_mrna">
    <property type="protein sequence ID" value="KAF7489072.1"/>
    <property type="gene ID" value="SSS_921"/>
</dbReference>
<feature type="domain" description="C2H2-type" evidence="13">
    <location>
        <begin position="411"/>
        <end position="434"/>
    </location>
</feature>
<dbReference type="PROSITE" id="PS50157">
    <property type="entry name" value="ZINC_FINGER_C2H2_2"/>
    <property type="match status" value="2"/>
</dbReference>
<name>A0A834V985_SARSC</name>
<feature type="domain" description="BTB" evidence="12">
    <location>
        <begin position="39"/>
        <end position="106"/>
    </location>
</feature>
<dbReference type="GO" id="GO:0000981">
    <property type="term" value="F:DNA-binding transcription factor activity, RNA polymerase II-specific"/>
    <property type="evidence" value="ECO:0007669"/>
    <property type="project" value="TreeGrafter"/>
</dbReference>
<dbReference type="PANTHER" id="PTHR46105">
    <property type="entry name" value="AGAP004733-PA"/>
    <property type="match status" value="1"/>
</dbReference>
<evidence type="ECO:0000256" key="1">
    <source>
        <dbReference type="ARBA" id="ARBA00004123"/>
    </source>
</evidence>
<dbReference type="PROSITE" id="PS00028">
    <property type="entry name" value="ZINC_FINGER_C2H2_1"/>
    <property type="match status" value="2"/>
</dbReference>
<evidence type="ECO:0000256" key="2">
    <source>
        <dbReference type="ARBA" id="ARBA00022723"/>
    </source>
</evidence>
<dbReference type="GO" id="GO:0000978">
    <property type="term" value="F:RNA polymerase II cis-regulatory region sequence-specific DNA binding"/>
    <property type="evidence" value="ECO:0007669"/>
    <property type="project" value="TreeGrafter"/>
</dbReference>
<evidence type="ECO:0000313" key="15">
    <source>
        <dbReference type="EnsemblMetazoa" id="KAF7489072.1"/>
    </source>
</evidence>
<feature type="compositionally biased region" description="Polar residues" evidence="11">
    <location>
        <begin position="458"/>
        <end position="485"/>
    </location>
</feature>
<keyword evidence="6" id="KW-0805">Transcription regulation</keyword>
<keyword evidence="7" id="KW-0238">DNA-binding</keyword>
<dbReference type="Proteomes" id="UP000070412">
    <property type="component" value="Unassembled WGS sequence"/>
</dbReference>
<keyword evidence="9" id="KW-0539">Nucleus</keyword>
<organism evidence="14">
    <name type="scientific">Sarcoptes scabiei</name>
    <name type="common">Itch mite</name>
    <name type="synonym">Acarus scabiei</name>
    <dbReference type="NCBI Taxonomy" id="52283"/>
    <lineage>
        <taxon>Eukaryota</taxon>
        <taxon>Metazoa</taxon>
        <taxon>Ecdysozoa</taxon>
        <taxon>Arthropoda</taxon>
        <taxon>Chelicerata</taxon>
        <taxon>Arachnida</taxon>
        <taxon>Acari</taxon>
        <taxon>Acariformes</taxon>
        <taxon>Sarcoptiformes</taxon>
        <taxon>Astigmata</taxon>
        <taxon>Psoroptidia</taxon>
        <taxon>Sarcoptoidea</taxon>
        <taxon>Sarcoptidae</taxon>
        <taxon>Sarcoptinae</taxon>
        <taxon>Sarcoptes</taxon>
    </lineage>
</organism>
<evidence type="ECO:0000256" key="6">
    <source>
        <dbReference type="ARBA" id="ARBA00023015"/>
    </source>
</evidence>
<proteinExistence type="predicted"/>
<dbReference type="OrthoDB" id="6503085at2759"/>
<dbReference type="InterPro" id="IPR011333">
    <property type="entry name" value="SKP1/BTB/POZ_sf"/>
</dbReference>
<keyword evidence="5" id="KW-0862">Zinc</keyword>
<dbReference type="InterPro" id="IPR013087">
    <property type="entry name" value="Znf_C2H2_type"/>
</dbReference>
<keyword evidence="2" id="KW-0479">Metal-binding</keyword>
<evidence type="ECO:0000256" key="9">
    <source>
        <dbReference type="ARBA" id="ARBA00023242"/>
    </source>
</evidence>
<evidence type="ECO:0000313" key="14">
    <source>
        <dbReference type="EMBL" id="KAF7489072.1"/>
    </source>
</evidence>
<protein>
    <submittedName>
        <fullName evidence="14">Protein bric-a-brac 1</fullName>
    </submittedName>
</protein>
<dbReference type="Gene3D" id="3.30.160.60">
    <property type="entry name" value="Classic Zinc Finger"/>
    <property type="match status" value="1"/>
</dbReference>
<dbReference type="PROSITE" id="PS50097">
    <property type="entry name" value="BTB"/>
    <property type="match status" value="1"/>
</dbReference>
<dbReference type="SMART" id="SM00355">
    <property type="entry name" value="ZnF_C2H2"/>
    <property type="match status" value="2"/>
</dbReference>
<dbReference type="EMBL" id="WVUK01000065">
    <property type="protein sequence ID" value="KAF7489072.1"/>
    <property type="molecule type" value="Genomic_DNA"/>
</dbReference>
<dbReference type="AlphaFoldDB" id="A0A834V985"/>
<evidence type="ECO:0000256" key="11">
    <source>
        <dbReference type="SAM" id="MobiDB-lite"/>
    </source>
</evidence>
<dbReference type="InterPro" id="IPR036236">
    <property type="entry name" value="Znf_C2H2_sf"/>
</dbReference>
<reference evidence="15" key="3">
    <citation type="submission" date="2022-06" db="UniProtKB">
        <authorList>
            <consortium name="EnsemblMetazoa"/>
        </authorList>
    </citation>
    <scope>IDENTIFICATION</scope>
</reference>
<dbReference type="InterPro" id="IPR000210">
    <property type="entry name" value="BTB/POZ_dom"/>
</dbReference>
<feature type="region of interest" description="Disordered" evidence="11">
    <location>
        <begin position="437"/>
        <end position="494"/>
    </location>
</feature>
<dbReference type="GO" id="GO:0005634">
    <property type="term" value="C:nucleus"/>
    <property type="evidence" value="ECO:0007669"/>
    <property type="project" value="UniProtKB-SubCell"/>
</dbReference>
<keyword evidence="16" id="KW-1185">Reference proteome</keyword>
<reference evidence="14" key="2">
    <citation type="submission" date="2020-01" db="EMBL/GenBank/DDBJ databases">
        <authorList>
            <person name="Korhonen P.K.K."/>
            <person name="Guangxu M.G."/>
            <person name="Wang T.W."/>
            <person name="Stroehlein A.J.S."/>
            <person name="Young N.D."/>
            <person name="Ang C.-S.A."/>
            <person name="Fernando D.W.F."/>
            <person name="Lu H.L."/>
            <person name="Taylor S.T."/>
            <person name="Ehtesham M.E.M."/>
            <person name="Najaraj S.H.N."/>
            <person name="Harsha G.H.G."/>
            <person name="Madugundu A.M."/>
            <person name="Renuse S.R."/>
            <person name="Holt D.H."/>
            <person name="Pandey A.P."/>
            <person name="Papenfuss A.P."/>
            <person name="Gasser R.B.G."/>
            <person name="Fischer K.F."/>
        </authorList>
    </citation>
    <scope>NUCLEOTIDE SEQUENCE</scope>
    <source>
        <strain evidence="14">SSS_KF_BRIS2020</strain>
    </source>
</reference>
<evidence type="ECO:0000256" key="7">
    <source>
        <dbReference type="ARBA" id="ARBA00023125"/>
    </source>
</evidence>